<sequence length="103" mass="11496">MVNTYKNPSQFFKVPFRSRPQIAAAGDVSSRHYWFLCSSMKYIPSVVSDTSFAGAVDMSPDRRSVVPPRPSDTLNFSQKMSFTGRETDKPGGPISRTVRCISQ</sequence>
<feature type="region of interest" description="Disordered" evidence="1">
    <location>
        <begin position="82"/>
        <end position="103"/>
    </location>
</feature>
<organism evidence="2 3">
    <name type="scientific">Parnassius mnemosyne</name>
    <name type="common">clouded apollo</name>
    <dbReference type="NCBI Taxonomy" id="213953"/>
    <lineage>
        <taxon>Eukaryota</taxon>
        <taxon>Metazoa</taxon>
        <taxon>Ecdysozoa</taxon>
        <taxon>Arthropoda</taxon>
        <taxon>Hexapoda</taxon>
        <taxon>Insecta</taxon>
        <taxon>Pterygota</taxon>
        <taxon>Neoptera</taxon>
        <taxon>Endopterygota</taxon>
        <taxon>Lepidoptera</taxon>
        <taxon>Glossata</taxon>
        <taxon>Ditrysia</taxon>
        <taxon>Papilionoidea</taxon>
        <taxon>Papilionidae</taxon>
        <taxon>Parnassiinae</taxon>
        <taxon>Parnassini</taxon>
        <taxon>Parnassius</taxon>
        <taxon>Driopa</taxon>
    </lineage>
</organism>
<comment type="caution">
    <text evidence="2">The sequence shown here is derived from an EMBL/GenBank/DDBJ whole genome shotgun (WGS) entry which is preliminary data.</text>
</comment>
<feature type="region of interest" description="Disordered" evidence="1">
    <location>
        <begin position="57"/>
        <end position="76"/>
    </location>
</feature>
<protein>
    <submittedName>
        <fullName evidence="2">Uncharacterized protein</fullName>
    </submittedName>
</protein>
<dbReference type="AlphaFoldDB" id="A0AAV1KXI6"/>
<name>A0AAV1KXI6_9NEOP</name>
<evidence type="ECO:0000313" key="3">
    <source>
        <dbReference type="Proteomes" id="UP001314205"/>
    </source>
</evidence>
<reference evidence="2 3" key="1">
    <citation type="submission" date="2023-11" db="EMBL/GenBank/DDBJ databases">
        <authorList>
            <person name="Hedman E."/>
            <person name="Englund M."/>
            <person name="Stromberg M."/>
            <person name="Nyberg Akerstrom W."/>
            <person name="Nylinder S."/>
            <person name="Jareborg N."/>
            <person name="Kallberg Y."/>
            <person name="Kronander E."/>
        </authorList>
    </citation>
    <scope>NUCLEOTIDE SEQUENCE [LARGE SCALE GENOMIC DNA]</scope>
</reference>
<proteinExistence type="predicted"/>
<evidence type="ECO:0000256" key="1">
    <source>
        <dbReference type="SAM" id="MobiDB-lite"/>
    </source>
</evidence>
<evidence type="ECO:0000313" key="2">
    <source>
        <dbReference type="EMBL" id="CAK1586894.1"/>
    </source>
</evidence>
<accession>A0AAV1KXI6</accession>
<dbReference type="Proteomes" id="UP001314205">
    <property type="component" value="Unassembled WGS sequence"/>
</dbReference>
<dbReference type="EMBL" id="CAVLGL010000081">
    <property type="protein sequence ID" value="CAK1586894.1"/>
    <property type="molecule type" value="Genomic_DNA"/>
</dbReference>
<keyword evidence="3" id="KW-1185">Reference proteome</keyword>
<gene>
    <name evidence="2" type="ORF">PARMNEM_LOCUS7790</name>
</gene>